<feature type="domain" description="N-acetyltransferase" evidence="3">
    <location>
        <begin position="11"/>
        <end position="165"/>
    </location>
</feature>
<protein>
    <submittedName>
        <fullName evidence="4">Ribosomal protein S18 acetylase RimI-like enzyme</fullName>
    </submittedName>
</protein>
<dbReference type="AlphaFoldDB" id="A0A853CI43"/>
<keyword evidence="4" id="KW-0689">Ribosomal protein</keyword>
<keyword evidence="2" id="KW-0012">Acyltransferase</keyword>
<dbReference type="GO" id="GO:0005840">
    <property type="term" value="C:ribosome"/>
    <property type="evidence" value="ECO:0007669"/>
    <property type="project" value="UniProtKB-KW"/>
</dbReference>
<feature type="domain" description="N-acetyltransferase" evidence="3">
    <location>
        <begin position="173"/>
        <end position="327"/>
    </location>
</feature>
<evidence type="ECO:0000256" key="2">
    <source>
        <dbReference type="ARBA" id="ARBA00023315"/>
    </source>
</evidence>
<dbReference type="PROSITE" id="PS51186">
    <property type="entry name" value="GNAT"/>
    <property type="match status" value="2"/>
</dbReference>
<accession>A0A853CI43</accession>
<dbReference type="Gene3D" id="3.40.630.30">
    <property type="match status" value="1"/>
</dbReference>
<dbReference type="PANTHER" id="PTHR43877">
    <property type="entry name" value="AMINOALKYLPHOSPHONATE N-ACETYLTRANSFERASE-RELATED-RELATED"/>
    <property type="match status" value="1"/>
</dbReference>
<keyword evidence="5" id="KW-1185">Reference proteome</keyword>
<dbReference type="SUPFAM" id="SSF55729">
    <property type="entry name" value="Acyl-CoA N-acyltransferases (Nat)"/>
    <property type="match status" value="2"/>
</dbReference>
<name>A0A853CI43_9ACTN</name>
<evidence type="ECO:0000256" key="1">
    <source>
        <dbReference type="ARBA" id="ARBA00022679"/>
    </source>
</evidence>
<evidence type="ECO:0000313" key="4">
    <source>
        <dbReference type="EMBL" id="NYJ06629.1"/>
    </source>
</evidence>
<dbReference type="Pfam" id="PF00583">
    <property type="entry name" value="Acetyltransf_1"/>
    <property type="match status" value="2"/>
</dbReference>
<gene>
    <name evidence="4" type="ORF">GGQ55_002907</name>
</gene>
<organism evidence="4 5">
    <name type="scientific">Petropleomorpha daqingensis</name>
    <dbReference type="NCBI Taxonomy" id="2026353"/>
    <lineage>
        <taxon>Bacteria</taxon>
        <taxon>Bacillati</taxon>
        <taxon>Actinomycetota</taxon>
        <taxon>Actinomycetes</taxon>
        <taxon>Geodermatophilales</taxon>
        <taxon>Geodermatophilaceae</taxon>
        <taxon>Petropleomorpha</taxon>
    </lineage>
</organism>
<dbReference type="InterPro" id="IPR050832">
    <property type="entry name" value="Bact_Acetyltransf"/>
</dbReference>
<evidence type="ECO:0000313" key="5">
    <source>
        <dbReference type="Proteomes" id="UP000541969"/>
    </source>
</evidence>
<comment type="caution">
    <text evidence="4">The sequence shown here is derived from an EMBL/GenBank/DDBJ whole genome shotgun (WGS) entry which is preliminary data.</text>
</comment>
<dbReference type="Proteomes" id="UP000541969">
    <property type="component" value="Unassembled WGS sequence"/>
</dbReference>
<dbReference type="CDD" id="cd04301">
    <property type="entry name" value="NAT_SF"/>
    <property type="match status" value="2"/>
</dbReference>
<dbReference type="GO" id="GO:0016747">
    <property type="term" value="F:acyltransferase activity, transferring groups other than amino-acyl groups"/>
    <property type="evidence" value="ECO:0007669"/>
    <property type="project" value="InterPro"/>
</dbReference>
<evidence type="ECO:0000259" key="3">
    <source>
        <dbReference type="PROSITE" id="PS51186"/>
    </source>
</evidence>
<dbReference type="EMBL" id="JACBZT010000001">
    <property type="protein sequence ID" value="NYJ06629.1"/>
    <property type="molecule type" value="Genomic_DNA"/>
</dbReference>
<keyword evidence="4" id="KW-0687">Ribonucleoprotein</keyword>
<dbReference type="InterPro" id="IPR000182">
    <property type="entry name" value="GNAT_dom"/>
</dbReference>
<sequence length="327" mass="35345">MPAPLPLPAGLTTRPLTPDDVDAVAGLLQAAEKVDDTGENFEADDLTEWWVNELVDLDRDGLAVCGEDGGIVAYGTTLAPPTFRDAFAVYLEGRVHPEHRRRGIGRAVLDWQLARGAQIHAERHPEAPARLSVGVFETMPGLAALVEGAGLTAERWYRLMERPLSDLPAVPSAELVPFTWERDDEVRRAHNAAFTRHHGSSERDPASWQVMFTGQRAFRPELSTLALVDGAVAAYALVYVYDSDTRATGVADAHFGQIGTLPEHRGRGLATTAIAASLRAAAHAGCGRASLQVDSENVTGALRLYEGLGFTVRRTSVSWARALPPRS</sequence>
<proteinExistence type="predicted"/>
<dbReference type="InterPro" id="IPR016181">
    <property type="entry name" value="Acyl_CoA_acyltransferase"/>
</dbReference>
<reference evidence="4 5" key="1">
    <citation type="submission" date="2020-07" db="EMBL/GenBank/DDBJ databases">
        <title>Sequencing the genomes of 1000 actinobacteria strains.</title>
        <authorList>
            <person name="Klenk H.-P."/>
        </authorList>
    </citation>
    <scope>NUCLEOTIDE SEQUENCE [LARGE SCALE GENOMIC DNA]</scope>
    <source>
        <strain evidence="4 5">DSM 104001</strain>
    </source>
</reference>
<keyword evidence="1" id="KW-0808">Transferase</keyword>
<dbReference type="RefSeq" id="WP_366489358.1">
    <property type="nucleotide sequence ID" value="NZ_JACBZT010000001.1"/>
</dbReference>